<evidence type="ECO:0000313" key="2">
    <source>
        <dbReference type="EMBL" id="GAW27094.1"/>
    </source>
</evidence>
<dbReference type="AlphaFoldDB" id="A0A1S8AAG9"/>
<dbReference type="Proteomes" id="UP000054516">
    <property type="component" value="Unassembled WGS sequence"/>
</dbReference>
<proteinExistence type="predicted"/>
<feature type="compositionally biased region" description="Basic residues" evidence="1">
    <location>
        <begin position="64"/>
        <end position="75"/>
    </location>
</feature>
<name>A0A1S8AAG9_ROSNE</name>
<organism evidence="2">
    <name type="scientific">Rosellinia necatrix</name>
    <name type="common">White root-rot fungus</name>
    <dbReference type="NCBI Taxonomy" id="77044"/>
    <lineage>
        <taxon>Eukaryota</taxon>
        <taxon>Fungi</taxon>
        <taxon>Dikarya</taxon>
        <taxon>Ascomycota</taxon>
        <taxon>Pezizomycotina</taxon>
        <taxon>Sordariomycetes</taxon>
        <taxon>Xylariomycetidae</taxon>
        <taxon>Xylariales</taxon>
        <taxon>Xylariaceae</taxon>
        <taxon>Rosellinia</taxon>
    </lineage>
</organism>
<evidence type="ECO:0000256" key="1">
    <source>
        <dbReference type="SAM" id="MobiDB-lite"/>
    </source>
</evidence>
<gene>
    <name evidence="2" type="ORF">SAMD00023353_7000340</name>
</gene>
<dbReference type="EMBL" id="DF977515">
    <property type="protein sequence ID" value="GAW27094.1"/>
    <property type="molecule type" value="Genomic_DNA"/>
</dbReference>
<keyword evidence="3" id="KW-1185">Reference proteome</keyword>
<reference evidence="2" key="1">
    <citation type="submission" date="2016-03" db="EMBL/GenBank/DDBJ databases">
        <title>Draft genome sequence of Rosellinia necatrix.</title>
        <authorList>
            <person name="Kanematsu S."/>
        </authorList>
    </citation>
    <scope>NUCLEOTIDE SEQUENCE [LARGE SCALE GENOMIC DNA]</scope>
    <source>
        <strain evidence="2">W97</strain>
    </source>
</reference>
<sequence>MACFLSCLVPRKSKKNQNPAKSAVYSNSEVEAVVFKVNPRKSRASDKKSRGFLMKVRGPSKREGRPKKGKAKAGR</sequence>
<feature type="region of interest" description="Disordered" evidence="1">
    <location>
        <begin position="40"/>
        <end position="75"/>
    </location>
</feature>
<protein>
    <submittedName>
        <fullName evidence="2">Uncharacterized protein</fullName>
    </submittedName>
</protein>
<evidence type="ECO:0000313" key="3">
    <source>
        <dbReference type="Proteomes" id="UP000054516"/>
    </source>
</evidence>
<accession>A0A1S8AAG9</accession>